<accession>A0A800NDW4</accession>
<dbReference type="GO" id="GO:0008235">
    <property type="term" value="F:metalloexopeptidase activity"/>
    <property type="evidence" value="ECO:0007669"/>
    <property type="project" value="UniProtKB-ARBA"/>
</dbReference>
<dbReference type="Pfam" id="PF00557">
    <property type="entry name" value="Peptidase_M24"/>
    <property type="match status" value="1"/>
</dbReference>
<dbReference type="InterPro" id="IPR001714">
    <property type="entry name" value="Pept_M24_MAP"/>
</dbReference>
<name>A0A800NDW4_CYTFI</name>
<dbReference type="CDD" id="cd01092">
    <property type="entry name" value="APP-like"/>
    <property type="match status" value="1"/>
</dbReference>
<dbReference type="EMBL" id="VDEM01000007">
    <property type="protein sequence ID" value="KAF0825119.1"/>
    <property type="molecule type" value="Genomic_DNA"/>
</dbReference>
<dbReference type="OrthoDB" id="9806388at2"/>
<dbReference type="AlphaFoldDB" id="A0A800NDW4"/>
<comment type="caution">
    <text evidence="5">The sequence shown here is derived from an EMBL/GenBank/DDBJ whole genome shotgun (WGS) entry which is preliminary data.</text>
</comment>
<dbReference type="SUPFAM" id="SSF53092">
    <property type="entry name" value="Creatinase/prolidase N-terminal domain"/>
    <property type="match status" value="1"/>
</dbReference>
<dbReference type="Gene3D" id="3.40.350.10">
    <property type="entry name" value="Creatinase/prolidase N-terminal domain"/>
    <property type="match status" value="1"/>
</dbReference>
<sequence>MKQRVEKLRKKMSENGWKGVFIYSPENRYYFSGYKGSAGALLIEEDSQKLFTDFRYVDQAKDQAPDYEVIQHQQNLIEMVCESFSSNKKGTLALELGDVPASVYLEIQTILPEAELVDVTSATNEIRMIKDEKEIENMRQGIEICDQAFTHILDFIRPGITEKDIGLELEIFMKRQGAERIKPNHVIASGPRSCLPHGQATDRVIEVGDFVKMDYGAIVNGYFSDFTRTVVVGEPSDKQVEIYNIVRRAQEESLKAIGPGKTCRELDEVGRGIIREAGYGDNFGHSLGHSLGLAIHEQPAMRATDETVLQEGMVITVEPGIYIPGFGGVRIEDLVVITNDGHVNFTKSTKDLQVISY</sequence>
<dbReference type="PRINTS" id="PR00599">
    <property type="entry name" value="MAPEPTIDASE"/>
</dbReference>
<dbReference type="InterPro" id="IPR000587">
    <property type="entry name" value="Creatinase_N"/>
</dbReference>
<dbReference type="PANTHER" id="PTHR46112">
    <property type="entry name" value="AMINOPEPTIDASE"/>
    <property type="match status" value="1"/>
</dbReference>
<dbReference type="InterPro" id="IPR029149">
    <property type="entry name" value="Creatin/AminoP/Spt16_N"/>
</dbReference>
<dbReference type="PROSITE" id="PS00491">
    <property type="entry name" value="PROLINE_PEPTIDASE"/>
    <property type="match status" value="1"/>
</dbReference>
<dbReference type="GO" id="GO:0046872">
    <property type="term" value="F:metal ion binding"/>
    <property type="evidence" value="ECO:0007669"/>
    <property type="project" value="UniProtKB-KW"/>
</dbReference>
<dbReference type="InterPro" id="IPR050659">
    <property type="entry name" value="Peptidase_M24B"/>
</dbReference>
<keyword evidence="2" id="KW-0378">Hydrolase</keyword>
<evidence type="ECO:0000256" key="1">
    <source>
        <dbReference type="ARBA" id="ARBA00022723"/>
    </source>
</evidence>
<evidence type="ECO:0000259" key="4">
    <source>
        <dbReference type="Pfam" id="PF01321"/>
    </source>
</evidence>
<dbReference type="InterPro" id="IPR001131">
    <property type="entry name" value="Peptidase_M24B_aminopep-P_CS"/>
</dbReference>
<feature type="domain" description="Peptidase M24" evidence="3">
    <location>
        <begin position="136"/>
        <end position="339"/>
    </location>
</feature>
<evidence type="ECO:0000313" key="5">
    <source>
        <dbReference type="EMBL" id="KAF0825119.1"/>
    </source>
</evidence>
<dbReference type="InterPro" id="IPR036005">
    <property type="entry name" value="Creatinase/aminopeptidase-like"/>
</dbReference>
<keyword evidence="5" id="KW-0645">Protease</keyword>
<keyword evidence="1" id="KW-0479">Metal-binding</keyword>
<dbReference type="Pfam" id="PF01321">
    <property type="entry name" value="Creatinase_N"/>
    <property type="match status" value="1"/>
</dbReference>
<dbReference type="RefSeq" id="WP_159344483.1">
    <property type="nucleotide sequence ID" value="NZ_JBALOT010000007.1"/>
</dbReference>
<keyword evidence="5" id="KW-0031">Aminopeptidase</keyword>
<dbReference type="Proteomes" id="UP000465778">
    <property type="component" value="Unassembled WGS sequence"/>
</dbReference>
<organism evidence="5 6">
    <name type="scientific">Cytobacillus firmus</name>
    <name type="common">Bacillus firmus</name>
    <dbReference type="NCBI Taxonomy" id="1399"/>
    <lineage>
        <taxon>Bacteria</taxon>
        <taxon>Bacillati</taxon>
        <taxon>Bacillota</taxon>
        <taxon>Bacilli</taxon>
        <taxon>Bacillales</taxon>
        <taxon>Bacillaceae</taxon>
        <taxon>Cytobacillus</taxon>
    </lineage>
</organism>
<dbReference type="Gene3D" id="3.90.230.10">
    <property type="entry name" value="Creatinase/methionine aminopeptidase superfamily"/>
    <property type="match status" value="1"/>
</dbReference>
<dbReference type="PANTHER" id="PTHR46112:SF3">
    <property type="entry name" value="AMINOPEPTIDASE YPDF"/>
    <property type="match status" value="1"/>
</dbReference>
<gene>
    <name evidence="5" type="ORF">KIS1582_1132</name>
</gene>
<evidence type="ECO:0000259" key="3">
    <source>
        <dbReference type="Pfam" id="PF00557"/>
    </source>
</evidence>
<evidence type="ECO:0000256" key="2">
    <source>
        <dbReference type="ARBA" id="ARBA00022801"/>
    </source>
</evidence>
<reference evidence="5 6" key="1">
    <citation type="journal article" date="2020" name="G3 (Bethesda)">
        <title>Whole Genome Sequencing and Comparative Genomics of Two Nematicidal Bacillus Strains Reveals a Wide Range of Possible Virulence Factors.</title>
        <authorList>
            <person name="Susic N."/>
            <person name="Janezic S."/>
            <person name="Rupnik M."/>
            <person name="Geric Stare B."/>
        </authorList>
    </citation>
    <scope>NUCLEOTIDE SEQUENCE [LARGE SCALE GENOMIC DNA]</scope>
    <source>
        <strain evidence="5 6">I-1582</strain>
    </source>
</reference>
<evidence type="ECO:0000313" key="6">
    <source>
        <dbReference type="Proteomes" id="UP000465778"/>
    </source>
</evidence>
<dbReference type="GO" id="GO:0004177">
    <property type="term" value="F:aminopeptidase activity"/>
    <property type="evidence" value="ECO:0007669"/>
    <property type="project" value="UniProtKB-KW"/>
</dbReference>
<dbReference type="SUPFAM" id="SSF55920">
    <property type="entry name" value="Creatinase/aminopeptidase"/>
    <property type="match status" value="1"/>
</dbReference>
<protein>
    <submittedName>
        <fullName evidence="5">Aminopeptidase YpdF</fullName>
    </submittedName>
</protein>
<proteinExistence type="predicted"/>
<dbReference type="InterPro" id="IPR000994">
    <property type="entry name" value="Pept_M24"/>
</dbReference>
<feature type="domain" description="Creatinase N-terminal" evidence="4">
    <location>
        <begin position="4"/>
        <end position="129"/>
    </location>
</feature>